<keyword evidence="1" id="KW-0812">Transmembrane</keyword>
<evidence type="ECO:0000259" key="2">
    <source>
        <dbReference type="Pfam" id="PF02470"/>
    </source>
</evidence>
<feature type="transmembrane region" description="Helical" evidence="1">
    <location>
        <begin position="7"/>
        <end position="29"/>
    </location>
</feature>
<protein>
    <submittedName>
        <fullName evidence="3">Phospholipid/cholesterol/gamma-HCH transport system substrate-binding protein</fullName>
    </submittedName>
</protein>
<keyword evidence="1" id="KW-1133">Transmembrane helix</keyword>
<gene>
    <name evidence="3" type="ORF">Ga0609869_000936</name>
</gene>
<dbReference type="RefSeq" id="WP_125406230.1">
    <property type="nucleotide sequence ID" value="NZ_JBEHHI010000001.1"/>
</dbReference>
<evidence type="ECO:0000313" key="4">
    <source>
        <dbReference type="Proteomes" id="UP001560019"/>
    </source>
</evidence>
<dbReference type="Pfam" id="PF02470">
    <property type="entry name" value="MlaD"/>
    <property type="match status" value="1"/>
</dbReference>
<name>A0ABV3XR50_9RHOB</name>
<keyword evidence="1" id="KW-0472">Membrane</keyword>
<comment type="caution">
    <text evidence="3">The sequence shown here is derived from an EMBL/GenBank/DDBJ whole genome shotgun (WGS) entry which is preliminary data.</text>
</comment>
<evidence type="ECO:0000256" key="1">
    <source>
        <dbReference type="SAM" id="Phobius"/>
    </source>
</evidence>
<dbReference type="InterPro" id="IPR003399">
    <property type="entry name" value="Mce/MlaD"/>
</dbReference>
<keyword evidence="4" id="KW-1185">Reference proteome</keyword>
<sequence>METRANYVLIGAFTLAGFVGLLLFFMWFARVELDRQFAYYDIEFPTVSGLSTASEVRFSGLPVGQVVDVRLSPEQTGNIRVRIEVEADTPVRTSTVATIESQGVTGLSFVSLSAGDQGDPLLKAQTEEEIPVIPAGRSVLQTLSEDAPAIIEEVLALTRQLTELLGPENQARITSILENLERSSGDLGRALDDFSSVTDTIATSSEEIAAFTSRLEAISVAAVDMLDTADTTLVAVTDLAQRAEQSLETGDATLESGRAALDSADVFIREDLPRLVSDMTEAADGVRRQIDEIGADARAMLQEFRSTGTLASARLAQAESTLQAADVMLADMSRTMTSIDTAAERFDTFLAVDGTALVAEARSLIAEAGRVVASAATFAENDLPAIVADIRDATETAAGVVDTVGTDLSAAAGRIDGISAELSTSLETVTETFSNANETLARLNTALETGDAALAAADRAFTSADQVLNEDVGEMTTQLRDTLSRLDDAIAQVSDDVPAITNELRQTAERATAAADEVQRTAASLGPPLRAFADGGLPQYTVLAREMRELVTNLDRLVTRIDRDPARYFLGREDPVFRR</sequence>
<dbReference type="EMBL" id="JBEHHI010000001">
    <property type="protein sequence ID" value="MEX5727583.1"/>
    <property type="molecule type" value="Genomic_DNA"/>
</dbReference>
<dbReference type="PANTHER" id="PTHR36698">
    <property type="entry name" value="BLL5892 PROTEIN"/>
    <property type="match status" value="1"/>
</dbReference>
<reference evidence="3 4" key="1">
    <citation type="submission" date="2024-06" db="EMBL/GenBank/DDBJ databases">
        <title>Genome of Rhodovulum iodosum, a marine photoferrotroph.</title>
        <authorList>
            <person name="Bianchini G."/>
            <person name="Nikeleit V."/>
            <person name="Kappler A."/>
            <person name="Bryce C."/>
            <person name="Sanchez-Baracaldo P."/>
        </authorList>
    </citation>
    <scope>NUCLEOTIDE SEQUENCE [LARGE SCALE GENOMIC DNA]</scope>
    <source>
        <strain evidence="3 4">UT/N1</strain>
    </source>
</reference>
<evidence type="ECO:0000313" key="3">
    <source>
        <dbReference type="EMBL" id="MEX5727583.1"/>
    </source>
</evidence>
<dbReference type="Proteomes" id="UP001560019">
    <property type="component" value="Unassembled WGS sequence"/>
</dbReference>
<proteinExistence type="predicted"/>
<feature type="domain" description="Mce/MlaD" evidence="2">
    <location>
        <begin position="40"/>
        <end position="115"/>
    </location>
</feature>
<dbReference type="PANTHER" id="PTHR36698:SF2">
    <property type="entry name" value="MCE_MLAD DOMAIN-CONTAINING PROTEIN"/>
    <property type="match status" value="1"/>
</dbReference>
<accession>A0ABV3XR50</accession>
<organism evidence="3 4">
    <name type="scientific">Rhodovulum iodosum</name>
    <dbReference type="NCBI Taxonomy" id="68291"/>
    <lineage>
        <taxon>Bacteria</taxon>
        <taxon>Pseudomonadati</taxon>
        <taxon>Pseudomonadota</taxon>
        <taxon>Alphaproteobacteria</taxon>
        <taxon>Rhodobacterales</taxon>
        <taxon>Paracoccaceae</taxon>
        <taxon>Rhodovulum</taxon>
    </lineage>
</organism>